<protein>
    <recommendedName>
        <fullName evidence="2">IrrE N-terminal-like domain-containing protein</fullName>
    </recommendedName>
</protein>
<name>X0XLU0_9ZZZZ</name>
<dbReference type="AlphaFoldDB" id="X0XLU0"/>
<evidence type="ECO:0008006" key="2">
    <source>
        <dbReference type="Google" id="ProtNLM"/>
    </source>
</evidence>
<dbReference type="EMBL" id="BARS01047096">
    <property type="protein sequence ID" value="GAG36302.1"/>
    <property type="molecule type" value="Genomic_DNA"/>
</dbReference>
<sequence>YKKWKELERTVKKGGKAVWILAPWFKRVKVEKDQENEEKKVLHGFFSVPVFDISQTEGEPIKRGITVGSDIDFEELRKATEKAGWTVVFKPLEIATGGYVTSENGEITLNSNLDETENVGTLIHEWVHKELKHPNNGTPARVAEQQAETATYLVCKVLGIQRKSVFYLKSWGLSENILKDFGKVNKVSKKIISALATAKPTRAKEQLHEHTPRKV</sequence>
<reference evidence="1" key="1">
    <citation type="journal article" date="2014" name="Front. Microbiol.">
        <title>High frequency of phylogenetically diverse reductive dehalogenase-homologous genes in deep subseafloor sedimentary metagenomes.</title>
        <authorList>
            <person name="Kawai M."/>
            <person name="Futagami T."/>
            <person name="Toyoda A."/>
            <person name="Takaki Y."/>
            <person name="Nishi S."/>
            <person name="Hori S."/>
            <person name="Arai W."/>
            <person name="Tsubouchi T."/>
            <person name="Morono Y."/>
            <person name="Uchiyama I."/>
            <person name="Ito T."/>
            <person name="Fujiyama A."/>
            <person name="Inagaki F."/>
            <person name="Takami H."/>
        </authorList>
    </citation>
    <scope>NUCLEOTIDE SEQUENCE</scope>
    <source>
        <strain evidence="1">Expedition CK06-06</strain>
    </source>
</reference>
<accession>X0XLU0</accession>
<organism evidence="1">
    <name type="scientific">marine sediment metagenome</name>
    <dbReference type="NCBI Taxonomy" id="412755"/>
    <lineage>
        <taxon>unclassified sequences</taxon>
        <taxon>metagenomes</taxon>
        <taxon>ecological metagenomes</taxon>
    </lineage>
</organism>
<comment type="caution">
    <text evidence="1">The sequence shown here is derived from an EMBL/GenBank/DDBJ whole genome shotgun (WGS) entry which is preliminary data.</text>
</comment>
<evidence type="ECO:0000313" key="1">
    <source>
        <dbReference type="EMBL" id="GAG36302.1"/>
    </source>
</evidence>
<feature type="non-terminal residue" evidence="1">
    <location>
        <position position="1"/>
    </location>
</feature>
<proteinExistence type="predicted"/>
<gene>
    <name evidence="1" type="ORF">S01H1_70788</name>
</gene>